<keyword evidence="2 5" id="KW-0812">Transmembrane</keyword>
<reference evidence="6" key="1">
    <citation type="submission" date="2023-08" db="EMBL/GenBank/DDBJ databases">
        <title>Chromosome-level Genome Assembly of mud carp (Cirrhinus molitorella).</title>
        <authorList>
            <person name="Liu H."/>
        </authorList>
    </citation>
    <scope>NUCLEOTIDE SEQUENCE</scope>
    <source>
        <strain evidence="6">Prfri</strain>
        <tissue evidence="6">Muscle</tissue>
    </source>
</reference>
<dbReference type="GO" id="GO:0016020">
    <property type="term" value="C:membrane"/>
    <property type="evidence" value="ECO:0007669"/>
    <property type="project" value="UniProtKB-SubCell"/>
</dbReference>
<dbReference type="InterPro" id="IPR018499">
    <property type="entry name" value="Tetraspanin/Peripherin"/>
</dbReference>
<evidence type="ECO:0000256" key="4">
    <source>
        <dbReference type="ARBA" id="ARBA00023136"/>
    </source>
</evidence>
<dbReference type="EMBL" id="JAUYZG010000001">
    <property type="protein sequence ID" value="KAK2917183.1"/>
    <property type="molecule type" value="Genomic_DNA"/>
</dbReference>
<sequence length="207" mass="23711">MDCFMKMCAYALVLCNILFIVSVTVVIAGILMMLVGVIGNRGLCIRKKKVFYMYFGLLSCLIIINIAAGVMAFMWSEQMSGKVSDFYTKIYNEYPNTMIQLDKVHEDFECCGTDEPLKSSVRDTCPDISYPSCPSVIQEVFKTNTPRVLRGFLGMAAIMMATLVVSVFLNSYILQSPIFSPEVVEYWEHIHEDWIRDLRKTFREVRK</sequence>
<evidence type="ECO:0000256" key="5">
    <source>
        <dbReference type="SAM" id="Phobius"/>
    </source>
</evidence>
<dbReference type="Gene3D" id="1.10.1450.10">
    <property type="entry name" value="Tetraspanin"/>
    <property type="match status" value="1"/>
</dbReference>
<accession>A0AA88TYW2</accession>
<keyword evidence="7" id="KW-1185">Reference proteome</keyword>
<feature type="transmembrane region" description="Helical" evidence="5">
    <location>
        <begin position="152"/>
        <end position="173"/>
    </location>
</feature>
<evidence type="ECO:0000313" key="6">
    <source>
        <dbReference type="EMBL" id="KAK2917183.1"/>
    </source>
</evidence>
<dbReference type="AlphaFoldDB" id="A0AA88TYW2"/>
<feature type="transmembrane region" description="Helical" evidence="5">
    <location>
        <begin position="12"/>
        <end position="39"/>
    </location>
</feature>
<feature type="transmembrane region" description="Helical" evidence="5">
    <location>
        <begin position="51"/>
        <end position="75"/>
    </location>
</feature>
<protein>
    <recommendedName>
        <fullName evidence="8">Tetraspanin</fullName>
    </recommendedName>
</protein>
<proteinExistence type="predicted"/>
<comment type="caution">
    <text evidence="6">The sequence shown here is derived from an EMBL/GenBank/DDBJ whole genome shotgun (WGS) entry which is preliminary data.</text>
</comment>
<evidence type="ECO:0000256" key="3">
    <source>
        <dbReference type="ARBA" id="ARBA00022989"/>
    </source>
</evidence>
<keyword evidence="4 5" id="KW-0472">Membrane</keyword>
<evidence type="ECO:0000256" key="2">
    <source>
        <dbReference type="ARBA" id="ARBA00022692"/>
    </source>
</evidence>
<evidence type="ECO:0000256" key="1">
    <source>
        <dbReference type="ARBA" id="ARBA00004141"/>
    </source>
</evidence>
<dbReference type="Proteomes" id="UP001187343">
    <property type="component" value="Unassembled WGS sequence"/>
</dbReference>
<dbReference type="InterPro" id="IPR008952">
    <property type="entry name" value="Tetraspanin_EC2_sf"/>
</dbReference>
<dbReference type="Pfam" id="PF00335">
    <property type="entry name" value="Tetraspanin"/>
    <property type="match status" value="1"/>
</dbReference>
<keyword evidence="3 5" id="KW-1133">Transmembrane helix</keyword>
<gene>
    <name evidence="6" type="ORF">Q8A67_001557</name>
</gene>
<dbReference type="PRINTS" id="PR00259">
    <property type="entry name" value="TMFOUR"/>
</dbReference>
<dbReference type="PANTHER" id="PTHR19282">
    <property type="entry name" value="TETRASPANIN"/>
    <property type="match status" value="1"/>
</dbReference>
<organism evidence="6 7">
    <name type="scientific">Cirrhinus molitorella</name>
    <name type="common">mud carp</name>
    <dbReference type="NCBI Taxonomy" id="172907"/>
    <lineage>
        <taxon>Eukaryota</taxon>
        <taxon>Metazoa</taxon>
        <taxon>Chordata</taxon>
        <taxon>Craniata</taxon>
        <taxon>Vertebrata</taxon>
        <taxon>Euteleostomi</taxon>
        <taxon>Actinopterygii</taxon>
        <taxon>Neopterygii</taxon>
        <taxon>Teleostei</taxon>
        <taxon>Ostariophysi</taxon>
        <taxon>Cypriniformes</taxon>
        <taxon>Cyprinidae</taxon>
        <taxon>Labeoninae</taxon>
        <taxon>Labeonini</taxon>
        <taxon>Cirrhinus</taxon>
    </lineage>
</organism>
<dbReference type="SUPFAM" id="SSF48652">
    <property type="entry name" value="Tetraspanin"/>
    <property type="match status" value="1"/>
</dbReference>
<comment type="subcellular location">
    <subcellularLocation>
        <location evidence="1">Membrane</location>
        <topology evidence="1">Multi-pass membrane protein</topology>
    </subcellularLocation>
</comment>
<evidence type="ECO:0000313" key="7">
    <source>
        <dbReference type="Proteomes" id="UP001187343"/>
    </source>
</evidence>
<name>A0AA88TYW2_9TELE</name>
<evidence type="ECO:0008006" key="8">
    <source>
        <dbReference type="Google" id="ProtNLM"/>
    </source>
</evidence>